<dbReference type="EMBL" id="RCBY01000481">
    <property type="protein sequence ID" value="RQH18173.1"/>
    <property type="molecule type" value="Genomic_DNA"/>
</dbReference>
<organism evidence="1 2">
    <name type="scientific">Okeania hirsuta</name>
    <dbReference type="NCBI Taxonomy" id="1458930"/>
    <lineage>
        <taxon>Bacteria</taxon>
        <taxon>Bacillati</taxon>
        <taxon>Cyanobacteriota</taxon>
        <taxon>Cyanophyceae</taxon>
        <taxon>Oscillatoriophycideae</taxon>
        <taxon>Oscillatoriales</taxon>
        <taxon>Microcoleaceae</taxon>
        <taxon>Okeania</taxon>
    </lineage>
</organism>
<reference evidence="1 2" key="1">
    <citation type="journal article" date="2018" name="ACS Chem. Biol.">
        <title>Ketoreductase domain dysfunction expands chemodiversity: malyngamide biosynthesis in the cyanobacterium Okeania hirsuta.</title>
        <authorList>
            <person name="Moss N.A."/>
            <person name="Leao T."/>
            <person name="Rankin M."/>
            <person name="McCullough T.M."/>
            <person name="Qu P."/>
            <person name="Korobeynikov A."/>
            <person name="Smith J.L."/>
            <person name="Gerwick L."/>
            <person name="Gerwick W.H."/>
        </authorList>
    </citation>
    <scope>NUCLEOTIDE SEQUENCE [LARGE SCALE GENOMIC DNA]</scope>
    <source>
        <strain evidence="1 2">PAB10Feb10-1</strain>
    </source>
</reference>
<proteinExistence type="predicted"/>
<dbReference type="AlphaFoldDB" id="A0A3N6QR60"/>
<gene>
    <name evidence="1" type="ORF">D5R40_33070</name>
</gene>
<dbReference type="Proteomes" id="UP000269154">
    <property type="component" value="Unassembled WGS sequence"/>
</dbReference>
<accession>A0A3N6QR60</accession>
<protein>
    <submittedName>
        <fullName evidence="1">Uncharacterized protein</fullName>
    </submittedName>
</protein>
<comment type="caution">
    <text evidence="1">The sequence shown here is derived from an EMBL/GenBank/DDBJ whole genome shotgun (WGS) entry which is preliminary data.</text>
</comment>
<evidence type="ECO:0000313" key="2">
    <source>
        <dbReference type="Proteomes" id="UP000269154"/>
    </source>
</evidence>
<evidence type="ECO:0000313" key="1">
    <source>
        <dbReference type="EMBL" id="RQH18173.1"/>
    </source>
</evidence>
<keyword evidence="2" id="KW-1185">Reference proteome</keyword>
<sequence>MNPQKSPKVDPPFRQPTWQEIEPEEIEVTDPTHPLFGARFSLISISNPPIGEAHAFVQYRDYMILKIPISATELGVSTPSLSTKLSLSSLKAIIKLFKDCKELCHIDLLKSTKTSARNSKTKSGKNS</sequence>
<name>A0A3N6QR60_9CYAN</name>